<dbReference type="PANTHER" id="PTHR34699">
    <property type="match status" value="1"/>
</dbReference>
<keyword evidence="6 11" id="KW-0546">Nucleotide metabolism</keyword>
<dbReference type="InterPro" id="IPR050299">
    <property type="entry name" value="YjjX_NTPase"/>
</dbReference>
<comment type="similarity">
    <text evidence="10 11">Belongs to the YjjX NTPase family.</text>
</comment>
<comment type="catalytic activity">
    <reaction evidence="8 11">
        <text>ITP + H2O = IDP + phosphate + H(+)</text>
        <dbReference type="Rhea" id="RHEA:28330"/>
        <dbReference type="ChEBI" id="CHEBI:15377"/>
        <dbReference type="ChEBI" id="CHEBI:15378"/>
        <dbReference type="ChEBI" id="CHEBI:43474"/>
        <dbReference type="ChEBI" id="CHEBI:58280"/>
        <dbReference type="ChEBI" id="CHEBI:61402"/>
        <dbReference type="EC" id="3.6.1.73"/>
    </reaction>
</comment>
<comment type="cofactor">
    <cofactor evidence="1">
        <name>Mn(2+)</name>
        <dbReference type="ChEBI" id="CHEBI:29035"/>
    </cofactor>
</comment>
<name>A0A1M7ZA68_9BACT</name>
<evidence type="ECO:0000256" key="3">
    <source>
        <dbReference type="ARBA" id="ARBA00022741"/>
    </source>
</evidence>
<evidence type="ECO:0000256" key="7">
    <source>
        <dbReference type="ARBA" id="ARBA00023211"/>
    </source>
</evidence>
<feature type="domain" description="Non-canonical purine NTP phosphatase/PRRC1" evidence="12">
    <location>
        <begin position="20"/>
        <end position="183"/>
    </location>
</feature>
<dbReference type="GO" id="GO:0046872">
    <property type="term" value="F:metal ion binding"/>
    <property type="evidence" value="ECO:0007669"/>
    <property type="project" value="UniProtKB-KW"/>
</dbReference>
<dbReference type="GO" id="GO:0006772">
    <property type="term" value="P:thiamine metabolic process"/>
    <property type="evidence" value="ECO:0007669"/>
    <property type="project" value="TreeGrafter"/>
</dbReference>
<dbReference type="GO" id="GO:0103023">
    <property type="term" value="F:ITPase activity"/>
    <property type="evidence" value="ECO:0007669"/>
    <property type="project" value="UniProtKB-EC"/>
</dbReference>
<keyword evidence="5 11" id="KW-0460">Magnesium</keyword>
<keyword evidence="14" id="KW-1185">Reference proteome</keyword>
<keyword evidence="3 11" id="KW-0547">Nucleotide-binding</keyword>
<comment type="caution">
    <text evidence="11">Lacks conserved residue(s) required for the propagation of feature annotation.</text>
</comment>
<dbReference type="SUPFAM" id="SSF52972">
    <property type="entry name" value="ITPase-like"/>
    <property type="match status" value="1"/>
</dbReference>
<sequence length="188" mass="20734">MNFRRRQNFTDSEKELIIVGSKNPVKINSTEDAFTLAFTKGFHINGVSAASGVPDQPMGDAETLEGAKNRAINAKKTFPEANYWVGIEGGLEEDSNGMTAFAWIYILDENDFFGQAKTGSFYIPKPIAELVKSGMELGHADDHFYSQANSKQQGGSVGILTGGKLDRRDYYSQAVLLALIPFLNKKHY</sequence>
<dbReference type="FunFam" id="3.90.950.10:FF:000002">
    <property type="entry name" value="Inosine/xanthosine triphosphatase"/>
    <property type="match status" value="1"/>
</dbReference>
<dbReference type="Proteomes" id="UP000184609">
    <property type="component" value="Unassembled WGS sequence"/>
</dbReference>
<dbReference type="NCBIfam" id="TIGR00258">
    <property type="entry name" value="inosine/xanthosine triphosphatase"/>
    <property type="match status" value="1"/>
</dbReference>
<evidence type="ECO:0000313" key="13">
    <source>
        <dbReference type="EMBL" id="SHO61774.1"/>
    </source>
</evidence>
<evidence type="ECO:0000259" key="12">
    <source>
        <dbReference type="Pfam" id="PF01931"/>
    </source>
</evidence>
<evidence type="ECO:0000256" key="11">
    <source>
        <dbReference type="HAMAP-Rule" id="MF_00648"/>
    </source>
</evidence>
<gene>
    <name evidence="13" type="ORF">SAMN04488108_1564</name>
</gene>
<evidence type="ECO:0000256" key="4">
    <source>
        <dbReference type="ARBA" id="ARBA00022801"/>
    </source>
</evidence>
<dbReference type="EC" id="3.6.1.73" evidence="11"/>
<dbReference type="InterPro" id="IPR029001">
    <property type="entry name" value="ITPase-like_fam"/>
</dbReference>
<feature type="binding site" evidence="11">
    <location>
        <begin position="80"/>
        <end position="81"/>
    </location>
    <ligand>
        <name>substrate</name>
    </ligand>
</feature>
<dbReference type="RefSeq" id="WP_073571223.1">
    <property type="nucleotide sequence ID" value="NZ_FRXN01000002.1"/>
</dbReference>
<dbReference type="PANTHER" id="PTHR34699:SF2">
    <property type="entry name" value="NON-CANONICAL PURINE NTP PHOSPHATASE_PRRC1 DOMAIN-CONTAINING PROTEIN"/>
    <property type="match status" value="1"/>
</dbReference>
<keyword evidence="4 11" id="KW-0378">Hydrolase</keyword>
<dbReference type="Pfam" id="PF01931">
    <property type="entry name" value="NTPase_I-T"/>
    <property type="match status" value="1"/>
</dbReference>
<accession>A0A1M7ZA68</accession>
<keyword evidence="7 11" id="KW-0464">Manganese</keyword>
<dbReference type="Gene3D" id="3.90.950.10">
    <property type="match status" value="1"/>
</dbReference>
<dbReference type="AlphaFoldDB" id="A0A1M7ZA68"/>
<evidence type="ECO:0000313" key="14">
    <source>
        <dbReference type="Proteomes" id="UP000184609"/>
    </source>
</evidence>
<feature type="binding site" evidence="11">
    <location>
        <position position="80"/>
    </location>
    <ligand>
        <name>Mg(2+)</name>
        <dbReference type="ChEBI" id="CHEBI:18420"/>
    </ligand>
</feature>
<comment type="subunit">
    <text evidence="11">Homodimer.</text>
</comment>
<dbReference type="InterPro" id="IPR026533">
    <property type="entry name" value="NTPase/PRRC1"/>
</dbReference>
<dbReference type="OrthoDB" id="164951at2"/>
<dbReference type="GO" id="GO:0009117">
    <property type="term" value="P:nucleotide metabolic process"/>
    <property type="evidence" value="ECO:0007669"/>
    <property type="project" value="UniProtKB-KW"/>
</dbReference>
<evidence type="ECO:0000256" key="6">
    <source>
        <dbReference type="ARBA" id="ARBA00023080"/>
    </source>
</evidence>
<evidence type="ECO:0000256" key="2">
    <source>
        <dbReference type="ARBA" id="ARBA00022723"/>
    </source>
</evidence>
<dbReference type="EMBL" id="FRXN01000002">
    <property type="protein sequence ID" value="SHO61774.1"/>
    <property type="molecule type" value="Genomic_DNA"/>
</dbReference>
<comment type="cofactor">
    <cofactor evidence="11">
        <name>Mg(2+)</name>
        <dbReference type="ChEBI" id="CHEBI:18420"/>
    </cofactor>
    <cofactor evidence="11">
        <name>Mn(2+)</name>
        <dbReference type="ChEBI" id="CHEBI:29035"/>
    </cofactor>
    <text evidence="11">Binds 1 divalent metal cation per subunit; can use either Mg(2+) or Mn(2+).</text>
</comment>
<dbReference type="STRING" id="1073327.SAMN04488108_1564"/>
<evidence type="ECO:0000256" key="8">
    <source>
        <dbReference type="ARBA" id="ARBA00048174"/>
    </source>
</evidence>
<keyword evidence="2 11" id="KW-0479">Metal-binding</keyword>
<evidence type="ECO:0000256" key="10">
    <source>
        <dbReference type="ARBA" id="ARBA00060855"/>
    </source>
</evidence>
<evidence type="ECO:0000256" key="5">
    <source>
        <dbReference type="ARBA" id="ARBA00022842"/>
    </source>
</evidence>
<dbReference type="InterPro" id="IPR002786">
    <property type="entry name" value="Non_canon_purine_NTPase"/>
</dbReference>
<dbReference type="GO" id="GO:0000166">
    <property type="term" value="F:nucleotide binding"/>
    <property type="evidence" value="ECO:0007669"/>
    <property type="project" value="UniProtKB-KW"/>
</dbReference>
<evidence type="ECO:0000256" key="9">
    <source>
        <dbReference type="ARBA" id="ARBA00048781"/>
    </source>
</evidence>
<comment type="function">
    <text evidence="11">Phosphatase that hydrolyzes non-canonical purine nucleotides such as XTP and ITP to their respective diphosphate derivatives. Probably excludes non-canonical purines from DNA/RNA precursor pool, thus preventing their incorporation into DNA/RNA and avoiding chromosomal lesions.</text>
</comment>
<dbReference type="HAMAP" id="MF_00648">
    <property type="entry name" value="Non_canon_purine_NTPase_YjjX"/>
    <property type="match status" value="1"/>
</dbReference>
<evidence type="ECO:0000256" key="1">
    <source>
        <dbReference type="ARBA" id="ARBA00001936"/>
    </source>
</evidence>
<comment type="catalytic activity">
    <reaction evidence="9 11">
        <text>XTP + H2O = XDP + phosphate + H(+)</text>
        <dbReference type="Rhea" id="RHEA:28406"/>
        <dbReference type="ChEBI" id="CHEBI:15377"/>
        <dbReference type="ChEBI" id="CHEBI:15378"/>
        <dbReference type="ChEBI" id="CHEBI:43474"/>
        <dbReference type="ChEBI" id="CHEBI:59884"/>
        <dbReference type="ChEBI" id="CHEBI:61314"/>
        <dbReference type="EC" id="3.6.1.73"/>
    </reaction>
</comment>
<protein>
    <recommendedName>
        <fullName evidence="11">Probable inosine/xanthosine triphosphatase</fullName>
        <shortName evidence="11">ITPase/XTPase</shortName>
        <ecNumber evidence="11">3.6.1.73</ecNumber>
    </recommendedName>
    <alternativeName>
        <fullName evidence="11">Non-canonical purine NTP phosphatase</fullName>
    </alternativeName>
    <alternativeName>
        <fullName evidence="11">Non-standard purine NTP phosphatase</fullName>
    </alternativeName>
    <alternativeName>
        <fullName evidence="11">Nucleoside-triphosphate phosphatase</fullName>
        <shortName evidence="11">NTPase</shortName>
    </alternativeName>
</protein>
<organism evidence="13 14">
    <name type="scientific">Algoriphagus zhangzhouensis</name>
    <dbReference type="NCBI Taxonomy" id="1073327"/>
    <lineage>
        <taxon>Bacteria</taxon>
        <taxon>Pseudomonadati</taxon>
        <taxon>Bacteroidota</taxon>
        <taxon>Cytophagia</taxon>
        <taxon>Cytophagales</taxon>
        <taxon>Cyclobacteriaceae</taxon>
        <taxon>Algoriphagus</taxon>
    </lineage>
</organism>
<reference evidence="14" key="1">
    <citation type="submission" date="2016-12" db="EMBL/GenBank/DDBJ databases">
        <authorList>
            <person name="Varghese N."/>
            <person name="Submissions S."/>
        </authorList>
    </citation>
    <scope>NUCLEOTIDE SEQUENCE [LARGE SCALE GENOMIC DNA]</scope>
    <source>
        <strain evidence="14">DSM 25035</strain>
    </source>
</reference>
<proteinExistence type="inferred from homology"/>